<gene>
    <name evidence="1" type="ORF">Plil01_000124500</name>
</gene>
<evidence type="ECO:0000313" key="1">
    <source>
        <dbReference type="EMBL" id="GMF10440.1"/>
    </source>
</evidence>
<reference evidence="1" key="1">
    <citation type="submission" date="2023-04" db="EMBL/GenBank/DDBJ databases">
        <title>Phytophthora lilii NBRC 32176.</title>
        <authorList>
            <person name="Ichikawa N."/>
            <person name="Sato H."/>
            <person name="Tonouchi N."/>
        </authorList>
    </citation>
    <scope>NUCLEOTIDE SEQUENCE</scope>
    <source>
        <strain evidence="1">NBRC 32176</strain>
    </source>
</reference>
<comment type="caution">
    <text evidence="1">The sequence shown here is derived from an EMBL/GenBank/DDBJ whole genome shotgun (WGS) entry which is preliminary data.</text>
</comment>
<name>A0A9W6TF34_9STRA</name>
<protein>
    <submittedName>
        <fullName evidence="1">Unnamed protein product</fullName>
    </submittedName>
</protein>
<sequence>MSSCQQHFRRSSSLLSAATQLRRQSTRSAAHQQRQFELLVPALQTFQRLHGHYAVPLRFSIPSGSSSDAKDWPEALHGMKLGTTISRFLKAYATAKKPSRRRSLDEVKTQLSELGVPDVEDWKRYLWNEVTVPAMTVYREMNGDLLMPISFTVPEGNTAWPRSTWGYRLGYWTSELRRSKDKLLPYQLEDLKNLDFSWSAREARWNRYFVPAMQKYQELHGTSHVPQSFVVPSDDPNWPVELHGYRLGQKVNNLRCGDPLGIGPNAEEWQEVELIYKNWMLLEALHEVEGSNAITEKLDQTSAEELE</sequence>
<organism evidence="1 2">
    <name type="scientific">Phytophthora lilii</name>
    <dbReference type="NCBI Taxonomy" id="2077276"/>
    <lineage>
        <taxon>Eukaryota</taxon>
        <taxon>Sar</taxon>
        <taxon>Stramenopiles</taxon>
        <taxon>Oomycota</taxon>
        <taxon>Peronosporomycetes</taxon>
        <taxon>Peronosporales</taxon>
        <taxon>Peronosporaceae</taxon>
        <taxon>Phytophthora</taxon>
    </lineage>
</organism>
<dbReference type="PANTHER" id="PTHR37066">
    <property type="entry name" value="HELICASE-ASSOCIATED"/>
    <property type="match status" value="1"/>
</dbReference>
<accession>A0A9W6TF34</accession>
<dbReference type="PANTHER" id="PTHR37066:SF1">
    <property type="entry name" value="LNS2_PITP DOMAIN-CONTAINING PROTEIN"/>
    <property type="match status" value="1"/>
</dbReference>
<dbReference type="Proteomes" id="UP001165083">
    <property type="component" value="Unassembled WGS sequence"/>
</dbReference>
<dbReference type="OrthoDB" id="93497at2759"/>
<dbReference type="AlphaFoldDB" id="A0A9W6TF34"/>
<dbReference type="EMBL" id="BSXW01000041">
    <property type="protein sequence ID" value="GMF10440.1"/>
    <property type="molecule type" value="Genomic_DNA"/>
</dbReference>
<proteinExistence type="predicted"/>
<keyword evidence="2" id="KW-1185">Reference proteome</keyword>
<evidence type="ECO:0000313" key="2">
    <source>
        <dbReference type="Proteomes" id="UP001165083"/>
    </source>
</evidence>